<proteinExistence type="predicted"/>
<dbReference type="GO" id="GO:0046872">
    <property type="term" value="F:metal ion binding"/>
    <property type="evidence" value="ECO:0007669"/>
    <property type="project" value="UniProtKB-KW"/>
</dbReference>
<evidence type="ECO:0000256" key="5">
    <source>
        <dbReference type="ARBA" id="ARBA00022842"/>
    </source>
</evidence>
<keyword evidence="6" id="KW-0464">Manganese</keyword>
<dbReference type="PANTHER" id="PTHR12318:SF0">
    <property type="entry name" value="ACYL-COENZYME A DIPHOSPHATASE NUDT19"/>
    <property type="match status" value="1"/>
</dbReference>
<dbReference type="Proteomes" id="UP000320085">
    <property type="component" value="Unassembled WGS sequence"/>
</dbReference>
<evidence type="ECO:0000256" key="6">
    <source>
        <dbReference type="ARBA" id="ARBA00023211"/>
    </source>
</evidence>
<dbReference type="InterPro" id="IPR039121">
    <property type="entry name" value="NUDT19"/>
</dbReference>
<keyword evidence="3" id="KW-0479">Metal-binding</keyword>
<dbReference type="Gene3D" id="3.90.79.10">
    <property type="entry name" value="Nucleoside Triphosphate Pyrophosphohydrolase"/>
    <property type="match status" value="1"/>
</dbReference>
<evidence type="ECO:0000313" key="8">
    <source>
        <dbReference type="EMBL" id="TQN45196.1"/>
    </source>
</evidence>
<sequence length="289" mass="31368">MGRLFPLTTTPGISDAGRRWLAGERWEVARPRRASTVMLVRDAAVGADAVVDGAVRTPTVEVFMLRRVSQMAFAPSTMVFPGGGVDDRDGEQDLPWAGPSPVQWGARLGCSPTDAQMYVAAAIREVFEECGVLLAGPSASGPLARVEPERWRGVRDALVARDVSLGELLRDEGLVLRSDLVVAKAHWLTPVFEPRRFDTWFFAAHMPRGQIADGDTSEADHAAWVAPRELLSAYAAGQASMLPPTVMWVEEILQASSASEFVAHAPHLPLIMPEVVHSELGPAMEVVER</sequence>
<dbReference type="OrthoDB" id="7183442at2"/>
<dbReference type="CDD" id="cd18870">
    <property type="entry name" value="NUDIX_AcylCoAdiphos_Nudt19"/>
    <property type="match status" value="1"/>
</dbReference>
<dbReference type="InterPro" id="IPR015797">
    <property type="entry name" value="NUDIX_hydrolase-like_dom_sf"/>
</dbReference>
<keyword evidence="5" id="KW-0460">Magnesium</keyword>
<dbReference type="AlphaFoldDB" id="A0A543PMA2"/>
<dbReference type="PANTHER" id="PTHR12318">
    <property type="entry name" value="TESTOSTERONE-REGULATED PROTEIN RP2"/>
    <property type="match status" value="1"/>
</dbReference>
<dbReference type="EMBL" id="VFQF01000003">
    <property type="protein sequence ID" value="TQN45196.1"/>
    <property type="molecule type" value="Genomic_DNA"/>
</dbReference>
<keyword evidence="4" id="KW-0378">Hydrolase</keyword>
<evidence type="ECO:0000313" key="9">
    <source>
        <dbReference type="Proteomes" id="UP000320085"/>
    </source>
</evidence>
<evidence type="ECO:0000256" key="3">
    <source>
        <dbReference type="ARBA" id="ARBA00022723"/>
    </source>
</evidence>
<dbReference type="RefSeq" id="WP_141824449.1">
    <property type="nucleotide sequence ID" value="NZ_BAAAQC010000011.1"/>
</dbReference>
<dbReference type="InterPro" id="IPR000086">
    <property type="entry name" value="NUDIX_hydrolase_dom"/>
</dbReference>
<comment type="cofactor">
    <cofactor evidence="1">
        <name>Mn(2+)</name>
        <dbReference type="ChEBI" id="CHEBI:29035"/>
    </cofactor>
</comment>
<comment type="cofactor">
    <cofactor evidence="2">
        <name>Mg(2+)</name>
        <dbReference type="ChEBI" id="CHEBI:18420"/>
    </cofactor>
</comment>
<evidence type="ECO:0000256" key="2">
    <source>
        <dbReference type="ARBA" id="ARBA00001946"/>
    </source>
</evidence>
<evidence type="ECO:0000256" key="4">
    <source>
        <dbReference type="ARBA" id="ARBA00022801"/>
    </source>
</evidence>
<reference evidence="8 9" key="1">
    <citation type="submission" date="2019-06" db="EMBL/GenBank/DDBJ databases">
        <title>Sequencing the genomes of 1000 actinobacteria strains.</title>
        <authorList>
            <person name="Klenk H.-P."/>
        </authorList>
    </citation>
    <scope>NUCLEOTIDE SEQUENCE [LARGE SCALE GENOMIC DNA]</scope>
    <source>
        <strain evidence="8 9">DSM 21776</strain>
    </source>
</reference>
<accession>A0A543PMA2</accession>
<name>A0A543PMA2_9MICO</name>
<dbReference type="PROSITE" id="PS51462">
    <property type="entry name" value="NUDIX"/>
    <property type="match status" value="1"/>
</dbReference>
<dbReference type="SUPFAM" id="SSF55811">
    <property type="entry name" value="Nudix"/>
    <property type="match status" value="1"/>
</dbReference>
<organism evidence="8 9">
    <name type="scientific">Humibacillus xanthopallidus</name>
    <dbReference type="NCBI Taxonomy" id="412689"/>
    <lineage>
        <taxon>Bacteria</taxon>
        <taxon>Bacillati</taxon>
        <taxon>Actinomycetota</taxon>
        <taxon>Actinomycetes</taxon>
        <taxon>Micrococcales</taxon>
        <taxon>Intrasporangiaceae</taxon>
        <taxon>Humibacillus</taxon>
    </lineage>
</organism>
<evidence type="ECO:0000256" key="1">
    <source>
        <dbReference type="ARBA" id="ARBA00001936"/>
    </source>
</evidence>
<comment type="caution">
    <text evidence="8">The sequence shown here is derived from an EMBL/GenBank/DDBJ whole genome shotgun (WGS) entry which is preliminary data.</text>
</comment>
<dbReference type="GO" id="GO:0016818">
    <property type="term" value="F:hydrolase activity, acting on acid anhydrides, in phosphorus-containing anhydrides"/>
    <property type="evidence" value="ECO:0007669"/>
    <property type="project" value="InterPro"/>
</dbReference>
<protein>
    <recommendedName>
        <fullName evidence="7">Nudix hydrolase domain-containing protein</fullName>
    </recommendedName>
</protein>
<gene>
    <name evidence="8" type="ORF">FHX52_4432</name>
</gene>
<evidence type="ECO:0000259" key="7">
    <source>
        <dbReference type="PROSITE" id="PS51462"/>
    </source>
</evidence>
<feature type="domain" description="Nudix hydrolase" evidence="7">
    <location>
        <begin position="30"/>
        <end position="247"/>
    </location>
</feature>